<keyword evidence="5" id="KW-0472">Membrane</keyword>
<evidence type="ECO:0000256" key="4">
    <source>
        <dbReference type="ARBA" id="ARBA00022679"/>
    </source>
</evidence>
<dbReference type="GO" id="GO:0005886">
    <property type="term" value="C:plasma membrane"/>
    <property type="evidence" value="ECO:0007669"/>
    <property type="project" value="UniProtKB-SubCell"/>
</dbReference>
<dbReference type="EMBL" id="FO203522">
    <property type="protein sequence ID" value="CCO25349.1"/>
    <property type="molecule type" value="Genomic_DNA"/>
</dbReference>
<keyword evidence="4 7" id="KW-0808">Transferase</keyword>
<dbReference type="OrthoDB" id="5291101at2"/>
<dbReference type="Pfam" id="PF00535">
    <property type="entry name" value="Glycos_transf_2"/>
    <property type="match status" value="1"/>
</dbReference>
<dbReference type="eggNOG" id="COG1215">
    <property type="taxonomic scope" value="Bacteria"/>
</dbReference>
<evidence type="ECO:0000256" key="5">
    <source>
        <dbReference type="ARBA" id="ARBA00023136"/>
    </source>
</evidence>
<sequence>MLFTSTISIIIPVFNEQKNISSCIQNVRQCCNPECEIIVVDGALDGGTIAEINDPSIITMQSKPGRAIQMNSGAEAATGEILLFLHADSILPSNAAAIIQEALNAPAATAGAFKLSFDDDSFMMKLVAAFGNLRTSLERVPYGDQAPFISKKAFHDLGGFSEIPIMEDVDFFRRIKKQRQEIVILKQPITTSARRYLKTGPVRCILRNWMLRILHLCGVSPTALATMYHRQGD</sequence>
<organism evidence="7 8">
    <name type="scientific">Maridesulfovibrio hydrothermalis AM13 = DSM 14728</name>
    <dbReference type="NCBI Taxonomy" id="1121451"/>
    <lineage>
        <taxon>Bacteria</taxon>
        <taxon>Pseudomonadati</taxon>
        <taxon>Thermodesulfobacteriota</taxon>
        <taxon>Desulfovibrionia</taxon>
        <taxon>Desulfovibrionales</taxon>
        <taxon>Desulfovibrionaceae</taxon>
        <taxon>Maridesulfovibrio</taxon>
    </lineage>
</organism>
<dbReference type="PANTHER" id="PTHR43646:SF2">
    <property type="entry name" value="GLYCOSYLTRANSFERASE 2-LIKE DOMAIN-CONTAINING PROTEIN"/>
    <property type="match status" value="1"/>
</dbReference>
<dbReference type="CDD" id="cd02522">
    <property type="entry name" value="GT_2_like_a"/>
    <property type="match status" value="1"/>
</dbReference>
<protein>
    <submittedName>
        <fullName evidence="7">Glycosyl transferase family 2</fullName>
    </submittedName>
</protein>
<dbReference type="InterPro" id="IPR026461">
    <property type="entry name" value="Trfase_2_rSAM/seldom_assoc"/>
</dbReference>
<evidence type="ECO:0000256" key="2">
    <source>
        <dbReference type="ARBA" id="ARBA00022475"/>
    </source>
</evidence>
<dbReference type="HOGENOM" id="CLU_025996_17_3_7"/>
<gene>
    <name evidence="7" type="ORF">DESAM_23082</name>
</gene>
<dbReference type="Gene3D" id="3.90.550.10">
    <property type="entry name" value="Spore Coat Polysaccharide Biosynthesis Protein SpsA, Chain A"/>
    <property type="match status" value="1"/>
</dbReference>
<evidence type="ECO:0000313" key="7">
    <source>
        <dbReference type="EMBL" id="CCO25349.1"/>
    </source>
</evidence>
<feature type="domain" description="Glycosyltransferase 2-like" evidence="6">
    <location>
        <begin position="8"/>
        <end position="128"/>
    </location>
</feature>
<evidence type="ECO:0000259" key="6">
    <source>
        <dbReference type="Pfam" id="PF00535"/>
    </source>
</evidence>
<accession>L0RF18</accession>
<keyword evidence="8" id="KW-1185">Reference proteome</keyword>
<dbReference type="Proteomes" id="UP000010808">
    <property type="component" value="Chromosome"/>
</dbReference>
<proteinExistence type="predicted"/>
<dbReference type="STRING" id="1121451.DESAM_23082"/>
<dbReference type="KEGG" id="dhy:DESAM_23082"/>
<dbReference type="InterPro" id="IPR029044">
    <property type="entry name" value="Nucleotide-diphossugar_trans"/>
</dbReference>
<name>L0RF18_9BACT</name>
<keyword evidence="3" id="KW-0328">Glycosyltransferase</keyword>
<evidence type="ECO:0000256" key="1">
    <source>
        <dbReference type="ARBA" id="ARBA00004236"/>
    </source>
</evidence>
<evidence type="ECO:0000256" key="3">
    <source>
        <dbReference type="ARBA" id="ARBA00022676"/>
    </source>
</evidence>
<evidence type="ECO:0000313" key="8">
    <source>
        <dbReference type="Proteomes" id="UP000010808"/>
    </source>
</evidence>
<keyword evidence="2" id="KW-1003">Cell membrane</keyword>
<dbReference type="RefSeq" id="WP_015337946.1">
    <property type="nucleotide sequence ID" value="NC_020055.1"/>
</dbReference>
<dbReference type="PATRIC" id="fig|1121451.3.peg.3286"/>
<dbReference type="SUPFAM" id="SSF53448">
    <property type="entry name" value="Nucleotide-diphospho-sugar transferases"/>
    <property type="match status" value="1"/>
</dbReference>
<dbReference type="GO" id="GO:0016757">
    <property type="term" value="F:glycosyltransferase activity"/>
    <property type="evidence" value="ECO:0007669"/>
    <property type="project" value="UniProtKB-KW"/>
</dbReference>
<dbReference type="NCBIfam" id="TIGR04283">
    <property type="entry name" value="glyco_like_mftF"/>
    <property type="match status" value="1"/>
</dbReference>
<comment type="subcellular location">
    <subcellularLocation>
        <location evidence="1">Cell membrane</location>
    </subcellularLocation>
</comment>
<reference evidence="7 8" key="1">
    <citation type="submission" date="2012-10" db="EMBL/GenBank/DDBJ databases">
        <authorList>
            <person name="Genoscope - CEA"/>
        </authorList>
    </citation>
    <scope>NUCLEOTIDE SEQUENCE [LARGE SCALE GENOMIC DNA]</scope>
    <source>
        <strain evidence="8">AM13 / DSM 14728</strain>
    </source>
</reference>
<dbReference type="InterPro" id="IPR001173">
    <property type="entry name" value="Glyco_trans_2-like"/>
</dbReference>
<dbReference type="PANTHER" id="PTHR43646">
    <property type="entry name" value="GLYCOSYLTRANSFERASE"/>
    <property type="match status" value="1"/>
</dbReference>
<dbReference type="AlphaFoldDB" id="L0RF18"/>